<dbReference type="GO" id="GO:0051537">
    <property type="term" value="F:2 iron, 2 sulfur cluster binding"/>
    <property type="evidence" value="ECO:0007669"/>
    <property type="project" value="UniProtKB-KW"/>
</dbReference>
<evidence type="ECO:0000256" key="10">
    <source>
        <dbReference type="ARBA" id="ARBA00023004"/>
    </source>
</evidence>
<evidence type="ECO:0000256" key="1">
    <source>
        <dbReference type="ARBA" id="ARBA00001974"/>
    </source>
</evidence>
<evidence type="ECO:0000256" key="11">
    <source>
        <dbReference type="ARBA" id="ARBA00023014"/>
    </source>
</evidence>
<dbReference type="GO" id="GO:0016020">
    <property type="term" value="C:membrane"/>
    <property type="evidence" value="ECO:0007669"/>
    <property type="project" value="UniProtKB-SubCell"/>
</dbReference>
<evidence type="ECO:0000256" key="4">
    <source>
        <dbReference type="ARBA" id="ARBA00022692"/>
    </source>
</evidence>
<sequence length="505" mass="56855">MLLGQPNSSFSPYFAHILFLYSSLRNALIKLISAKQQEREMSPSAMIKSWQKNQYFEASSSRFKLSTAYTLLLPLPFIATLFLSLDFNGYYFAAISFMNLLAMMAFYLQFPLAGRIKNIPLFANIDWSMTQHKQVGKALALVFLLHPILILAPRFMASTDDGLTSLRAIVTSPNTLSGIVAYLLMLVWITLSIFKDKLRIRYETWRVLHVVGFMLIAILATSHITSIGSHSQFNSRFEWLWWSLCALSLLGTAYNYFIKPAKLKHRPFTLESVERVSSRDWQLTLTAPENANFSFEAGQFVWLSTSDNRFGLQDHPFSIASSATQLPSLSFIIRELGDYTSTLDQLLTGQEVYVDGPYGSLDLNASNQAKGITLIAGGAGIAPMLSLLRALADKADPRPIRLIYAAKNSTQLVMQNEINDFELTMPNFKQQRVCEELLNEELSSGDSTKQGFVDIDIIRSTIAPQQLRDWAVYVCGPEPMMEPVGKALTALQIRKSNIHFEQLSF</sequence>
<evidence type="ECO:0000256" key="2">
    <source>
        <dbReference type="ARBA" id="ARBA00004141"/>
    </source>
</evidence>
<evidence type="ECO:0000256" key="8">
    <source>
        <dbReference type="ARBA" id="ARBA00022989"/>
    </source>
</evidence>
<dbReference type="InterPro" id="IPR050415">
    <property type="entry name" value="MRET"/>
</dbReference>
<keyword evidence="16" id="KW-1185">Reference proteome</keyword>
<evidence type="ECO:0000256" key="5">
    <source>
        <dbReference type="ARBA" id="ARBA00022714"/>
    </source>
</evidence>
<dbReference type="Pfam" id="PF08022">
    <property type="entry name" value="FAD_binding_8"/>
    <property type="match status" value="1"/>
</dbReference>
<dbReference type="CDD" id="cd06198">
    <property type="entry name" value="FNR_like_3"/>
    <property type="match status" value="1"/>
</dbReference>
<proteinExistence type="predicted"/>
<keyword evidence="9" id="KW-0560">Oxidoreductase</keyword>
<name>A0A420EBG2_9ALTE</name>
<evidence type="ECO:0000313" key="15">
    <source>
        <dbReference type="EMBL" id="RKF17994.1"/>
    </source>
</evidence>
<evidence type="ECO:0000256" key="12">
    <source>
        <dbReference type="ARBA" id="ARBA00023136"/>
    </source>
</evidence>
<feature type="transmembrane region" description="Helical" evidence="13">
    <location>
        <begin position="239"/>
        <end position="258"/>
    </location>
</feature>
<keyword evidence="12 13" id="KW-0472">Membrane</keyword>
<dbReference type="Gene3D" id="3.40.50.80">
    <property type="entry name" value="Nucleotide-binding domain of ferredoxin-NADP reductase (FNR) module"/>
    <property type="match status" value="1"/>
</dbReference>
<accession>A0A420EBG2</accession>
<feature type="transmembrane region" description="Helical" evidence="13">
    <location>
        <begin position="12"/>
        <end position="32"/>
    </location>
</feature>
<feature type="transmembrane region" description="Helical" evidence="13">
    <location>
        <begin position="206"/>
        <end position="227"/>
    </location>
</feature>
<dbReference type="InterPro" id="IPR001433">
    <property type="entry name" value="OxRdtase_FAD/NAD-bd"/>
</dbReference>
<dbReference type="InterPro" id="IPR017938">
    <property type="entry name" value="Riboflavin_synthase-like_b-brl"/>
</dbReference>
<feature type="transmembrane region" description="Helical" evidence="13">
    <location>
        <begin position="138"/>
        <end position="156"/>
    </location>
</feature>
<dbReference type="InterPro" id="IPR017927">
    <property type="entry name" value="FAD-bd_FR_type"/>
</dbReference>
<keyword evidence="8 13" id="KW-1133">Transmembrane helix</keyword>
<dbReference type="Gene3D" id="2.40.30.10">
    <property type="entry name" value="Translation factors"/>
    <property type="match status" value="1"/>
</dbReference>
<evidence type="ECO:0000256" key="9">
    <source>
        <dbReference type="ARBA" id="ARBA00023002"/>
    </source>
</evidence>
<feature type="domain" description="FAD-binding FR-type" evidence="14">
    <location>
        <begin position="263"/>
        <end position="364"/>
    </location>
</feature>
<dbReference type="PRINTS" id="PR00410">
    <property type="entry name" value="PHEHYDRXLASE"/>
</dbReference>
<evidence type="ECO:0000256" key="6">
    <source>
        <dbReference type="ARBA" id="ARBA00022723"/>
    </source>
</evidence>
<keyword evidence="11" id="KW-0411">Iron-sulfur</keyword>
<reference evidence="15 16" key="1">
    <citation type="submission" date="2018-09" db="EMBL/GenBank/DDBJ databases">
        <authorList>
            <person name="Wang Z."/>
        </authorList>
    </citation>
    <scope>NUCLEOTIDE SEQUENCE [LARGE SCALE GENOMIC DNA]</scope>
    <source>
        <strain evidence="15 16">ALS 81</strain>
    </source>
</reference>
<feature type="transmembrane region" description="Helical" evidence="13">
    <location>
        <begin position="89"/>
        <end position="108"/>
    </location>
</feature>
<dbReference type="InterPro" id="IPR039261">
    <property type="entry name" value="FNR_nucleotide-bd"/>
</dbReference>
<evidence type="ECO:0000259" key="14">
    <source>
        <dbReference type="PROSITE" id="PS51384"/>
    </source>
</evidence>
<keyword evidence="4 13" id="KW-0812">Transmembrane</keyword>
<dbReference type="InterPro" id="IPR013112">
    <property type="entry name" value="FAD-bd_8"/>
</dbReference>
<keyword evidence="3" id="KW-0285">Flavoprotein</keyword>
<comment type="caution">
    <text evidence="15">The sequence shown here is derived from an EMBL/GenBank/DDBJ whole genome shotgun (WGS) entry which is preliminary data.</text>
</comment>
<dbReference type="PANTHER" id="PTHR47354">
    <property type="entry name" value="NADH OXIDOREDUCTASE HCR"/>
    <property type="match status" value="1"/>
</dbReference>
<keyword evidence="7" id="KW-0274">FAD</keyword>
<protein>
    <recommendedName>
        <fullName evidence="14">FAD-binding FR-type domain-containing protein</fullName>
    </recommendedName>
</protein>
<dbReference type="EMBL" id="RAQO01000006">
    <property type="protein sequence ID" value="RKF17994.1"/>
    <property type="molecule type" value="Genomic_DNA"/>
</dbReference>
<organism evidence="15 16">
    <name type="scientific">Alginatibacterium sediminis</name>
    <dbReference type="NCBI Taxonomy" id="2164068"/>
    <lineage>
        <taxon>Bacteria</taxon>
        <taxon>Pseudomonadati</taxon>
        <taxon>Pseudomonadota</taxon>
        <taxon>Gammaproteobacteria</taxon>
        <taxon>Alteromonadales</taxon>
        <taxon>Alteromonadaceae</taxon>
        <taxon>Alginatibacterium</taxon>
    </lineage>
</organism>
<dbReference type="PANTHER" id="PTHR47354:SF8">
    <property type="entry name" value="1,2-PHENYLACETYL-COA EPOXIDASE, SUBUNIT E"/>
    <property type="match status" value="1"/>
</dbReference>
<evidence type="ECO:0000256" key="3">
    <source>
        <dbReference type="ARBA" id="ARBA00022630"/>
    </source>
</evidence>
<dbReference type="Pfam" id="PF00175">
    <property type="entry name" value="NAD_binding_1"/>
    <property type="match status" value="1"/>
</dbReference>
<keyword evidence="5" id="KW-0001">2Fe-2S</keyword>
<dbReference type="GO" id="GO:0050660">
    <property type="term" value="F:flavin adenine dinucleotide binding"/>
    <property type="evidence" value="ECO:0007669"/>
    <property type="project" value="TreeGrafter"/>
</dbReference>
<dbReference type="GO" id="GO:0016491">
    <property type="term" value="F:oxidoreductase activity"/>
    <property type="evidence" value="ECO:0007669"/>
    <property type="project" value="UniProtKB-KW"/>
</dbReference>
<evidence type="ECO:0000256" key="7">
    <source>
        <dbReference type="ARBA" id="ARBA00022827"/>
    </source>
</evidence>
<dbReference type="Pfam" id="PF01794">
    <property type="entry name" value="Ferric_reduct"/>
    <property type="match status" value="1"/>
</dbReference>
<dbReference type="GO" id="GO:0046872">
    <property type="term" value="F:metal ion binding"/>
    <property type="evidence" value="ECO:0007669"/>
    <property type="project" value="UniProtKB-KW"/>
</dbReference>
<comment type="subcellular location">
    <subcellularLocation>
        <location evidence="2">Membrane</location>
        <topology evidence="2">Multi-pass membrane protein</topology>
    </subcellularLocation>
</comment>
<feature type="transmembrane region" description="Helical" evidence="13">
    <location>
        <begin position="65"/>
        <end position="83"/>
    </location>
</feature>
<dbReference type="PROSITE" id="PS51384">
    <property type="entry name" value="FAD_FR"/>
    <property type="match status" value="1"/>
</dbReference>
<keyword evidence="10" id="KW-0408">Iron</keyword>
<comment type="cofactor">
    <cofactor evidence="1">
        <name>FAD</name>
        <dbReference type="ChEBI" id="CHEBI:57692"/>
    </cofactor>
</comment>
<keyword evidence="6" id="KW-0479">Metal-binding</keyword>
<feature type="transmembrane region" description="Helical" evidence="13">
    <location>
        <begin position="176"/>
        <end position="194"/>
    </location>
</feature>
<dbReference type="AlphaFoldDB" id="A0A420EBG2"/>
<evidence type="ECO:0000313" key="16">
    <source>
        <dbReference type="Proteomes" id="UP000286482"/>
    </source>
</evidence>
<dbReference type="InterPro" id="IPR013130">
    <property type="entry name" value="Fe3_Rdtase_TM_dom"/>
</dbReference>
<evidence type="ECO:0000256" key="13">
    <source>
        <dbReference type="SAM" id="Phobius"/>
    </source>
</evidence>
<dbReference type="Proteomes" id="UP000286482">
    <property type="component" value="Unassembled WGS sequence"/>
</dbReference>
<gene>
    <name evidence="15" type="ORF">DBZ36_12160</name>
</gene>
<dbReference type="SUPFAM" id="SSF63380">
    <property type="entry name" value="Riboflavin synthase domain-like"/>
    <property type="match status" value="1"/>
</dbReference>
<dbReference type="SUPFAM" id="SSF52343">
    <property type="entry name" value="Ferredoxin reductase-like, C-terminal NADP-linked domain"/>
    <property type="match status" value="1"/>
</dbReference>